<dbReference type="HOGENOM" id="CLU_2405331_0_0_1"/>
<dbReference type="InterPro" id="IPR015931">
    <property type="entry name" value="Acnase/IPM_dHydase_lsu_aba_1/3"/>
</dbReference>
<sequence length="93" mass="10718">MLSARSVARVSRTRGLATVAGLTRDSKVHMNNHEDHTFINYKQNVKNLDIVKSRLNRPLTYAEKILYSHLDQPETQDIERGVSYLKLRPDRVA</sequence>
<dbReference type="GO" id="GO:0051539">
    <property type="term" value="F:4 iron, 4 sulfur cluster binding"/>
    <property type="evidence" value="ECO:0007669"/>
    <property type="project" value="TreeGrafter"/>
</dbReference>
<reference evidence="3" key="1">
    <citation type="journal article" date="2014" name="Microb. Cell Fact.">
        <title>Exploiting Issatchenkia orientalis SD108 for succinic acid production.</title>
        <authorList>
            <person name="Xiao H."/>
            <person name="Shao Z."/>
            <person name="Jiang Y."/>
            <person name="Dole S."/>
            <person name="Zhao H."/>
        </authorList>
    </citation>
    <scope>NUCLEOTIDE SEQUENCE [LARGE SCALE GENOMIC DNA]</scope>
    <source>
        <strain evidence="3">SD108</strain>
    </source>
</reference>
<dbReference type="InterPro" id="IPR036008">
    <property type="entry name" value="Aconitase_4Fe-4S_dom"/>
</dbReference>
<dbReference type="eggNOG" id="KOG0453">
    <property type="taxonomic scope" value="Eukaryota"/>
</dbReference>
<organism evidence="2 3">
    <name type="scientific">Pichia kudriavzevii</name>
    <name type="common">Yeast</name>
    <name type="synonym">Issatchenkia orientalis</name>
    <dbReference type="NCBI Taxonomy" id="4909"/>
    <lineage>
        <taxon>Eukaryota</taxon>
        <taxon>Fungi</taxon>
        <taxon>Dikarya</taxon>
        <taxon>Ascomycota</taxon>
        <taxon>Saccharomycotina</taxon>
        <taxon>Pichiomycetes</taxon>
        <taxon>Pichiales</taxon>
        <taxon>Pichiaceae</taxon>
        <taxon>Pichia</taxon>
    </lineage>
</organism>
<protein>
    <submittedName>
        <fullName evidence="2">Uncharacterized protein</fullName>
    </submittedName>
</protein>
<proteinExistence type="predicted"/>
<dbReference type="GO" id="GO:0003994">
    <property type="term" value="F:aconitate hydratase activity"/>
    <property type="evidence" value="ECO:0007669"/>
    <property type="project" value="TreeGrafter"/>
</dbReference>
<dbReference type="GO" id="GO:0006099">
    <property type="term" value="P:tricarboxylic acid cycle"/>
    <property type="evidence" value="ECO:0007669"/>
    <property type="project" value="TreeGrafter"/>
</dbReference>
<dbReference type="EMBL" id="JQFK01001269">
    <property type="protein sequence ID" value="KGK34802.1"/>
    <property type="molecule type" value="Genomic_DNA"/>
</dbReference>
<dbReference type="PANTHER" id="PTHR43160:SF3">
    <property type="entry name" value="ACONITATE HYDRATASE, MITOCHONDRIAL"/>
    <property type="match status" value="1"/>
</dbReference>
<dbReference type="Proteomes" id="UP000029867">
    <property type="component" value="Unassembled WGS sequence"/>
</dbReference>
<dbReference type="GO" id="GO:0005739">
    <property type="term" value="C:mitochondrion"/>
    <property type="evidence" value="ECO:0007669"/>
    <property type="project" value="TreeGrafter"/>
</dbReference>
<gene>
    <name evidence="2" type="ORF">JL09_g6049</name>
</gene>
<comment type="caution">
    <text evidence="2">The sequence shown here is derived from an EMBL/GenBank/DDBJ whole genome shotgun (WGS) entry which is preliminary data.</text>
</comment>
<keyword evidence="1" id="KW-0408">Iron</keyword>
<dbReference type="PANTHER" id="PTHR43160">
    <property type="entry name" value="ACONITATE HYDRATASE B"/>
    <property type="match status" value="1"/>
</dbReference>
<accession>A0A099NS89</accession>
<evidence type="ECO:0000313" key="2">
    <source>
        <dbReference type="EMBL" id="KGK34802.1"/>
    </source>
</evidence>
<dbReference type="AlphaFoldDB" id="A0A099NS89"/>
<evidence type="ECO:0000256" key="1">
    <source>
        <dbReference type="ARBA" id="ARBA00023004"/>
    </source>
</evidence>
<dbReference type="SUPFAM" id="SSF53732">
    <property type="entry name" value="Aconitase iron-sulfur domain"/>
    <property type="match status" value="1"/>
</dbReference>
<dbReference type="Gene3D" id="3.30.499.10">
    <property type="entry name" value="Aconitase, domain 3"/>
    <property type="match status" value="1"/>
</dbReference>
<name>A0A099NS89_PICKU</name>
<dbReference type="InterPro" id="IPR050926">
    <property type="entry name" value="Aconitase/IPM_isomerase"/>
</dbReference>
<dbReference type="GO" id="GO:0005829">
    <property type="term" value="C:cytosol"/>
    <property type="evidence" value="ECO:0007669"/>
    <property type="project" value="TreeGrafter"/>
</dbReference>
<feature type="non-terminal residue" evidence="2">
    <location>
        <position position="93"/>
    </location>
</feature>
<evidence type="ECO:0000313" key="3">
    <source>
        <dbReference type="Proteomes" id="UP000029867"/>
    </source>
</evidence>
<dbReference type="VEuPathDB" id="FungiDB:C5L36_0C08340"/>